<evidence type="ECO:0000313" key="1">
    <source>
        <dbReference type="EMBL" id="HEA16897.1"/>
    </source>
</evidence>
<reference evidence="1" key="1">
    <citation type="journal article" date="2020" name="mSystems">
        <title>Genome- and Community-Level Interaction Insights into Carbon Utilization and Element Cycling Functions of Hydrothermarchaeota in Hydrothermal Sediment.</title>
        <authorList>
            <person name="Zhou Z."/>
            <person name="Liu Y."/>
            <person name="Xu W."/>
            <person name="Pan J."/>
            <person name="Luo Z.H."/>
            <person name="Li M."/>
        </authorList>
    </citation>
    <scope>NUCLEOTIDE SEQUENCE [LARGE SCALE GENOMIC DNA]</scope>
    <source>
        <strain evidence="1">HyVt-346</strain>
    </source>
</reference>
<dbReference type="AlphaFoldDB" id="A0A7V1GF17"/>
<organism evidence="1">
    <name type="scientific">Pseudoalteromonas prydzensis</name>
    <dbReference type="NCBI Taxonomy" id="182141"/>
    <lineage>
        <taxon>Bacteria</taxon>
        <taxon>Pseudomonadati</taxon>
        <taxon>Pseudomonadota</taxon>
        <taxon>Gammaproteobacteria</taxon>
        <taxon>Alteromonadales</taxon>
        <taxon>Pseudoalteromonadaceae</taxon>
        <taxon>Pseudoalteromonas</taxon>
    </lineage>
</organism>
<name>A0A7V1GF17_9GAMM</name>
<dbReference type="Gene3D" id="3.40.630.30">
    <property type="match status" value="1"/>
</dbReference>
<comment type="caution">
    <text evidence="1">The sequence shown here is derived from an EMBL/GenBank/DDBJ whole genome shotgun (WGS) entry which is preliminary data.</text>
</comment>
<protein>
    <submittedName>
        <fullName evidence="1">GNAT family N-acetyltransferase</fullName>
    </submittedName>
</protein>
<dbReference type="InterPro" id="IPR016181">
    <property type="entry name" value="Acyl_CoA_acyltransferase"/>
</dbReference>
<sequence>MRHYPLYKINQECLRRLGKGVLSSYKLDAIKGLDIDKAIAKECEDLLALNEDCSPADFSELRQRRNISAAVPDDDLYAQVVEAADGSLFIVNVCRNDDDETMFEVFSEHALSLPLLCDLIRYISKVFCWCTAKYICLWPAPDSDAAKQLLSLPGARAVDSLLGAENPLLEIDKRLHGNITMQPFTLDKHWAWYQQEYSEFLTAHPEMKTIVPISEQQDVSESIADGLCCMAFYQDEPLGMIMGESSEELGLNGLLVSDIFIAKQFRGQGFASPMQRLYYQQYKQDFEFFFGYIDATNKPSYNNALKQGRRLLRQELYLPAQLFI</sequence>
<dbReference type="Proteomes" id="UP000886188">
    <property type="component" value="Unassembled WGS sequence"/>
</dbReference>
<dbReference type="RefSeq" id="WP_304182226.1">
    <property type="nucleotide sequence ID" value="NZ_DRGM01000116.1"/>
</dbReference>
<dbReference type="EMBL" id="DRGM01000116">
    <property type="protein sequence ID" value="HEA16897.1"/>
    <property type="molecule type" value="Genomic_DNA"/>
</dbReference>
<dbReference type="SUPFAM" id="SSF55729">
    <property type="entry name" value="Acyl-CoA N-acyltransferases (Nat)"/>
    <property type="match status" value="1"/>
</dbReference>
<gene>
    <name evidence="1" type="ORF">ENH88_10725</name>
</gene>
<proteinExistence type="predicted"/>
<accession>A0A7V1GF17</accession>